<dbReference type="InterPro" id="IPR050951">
    <property type="entry name" value="Retrovirus_Pol_polyprotein"/>
</dbReference>
<dbReference type="STRING" id="7395.A0A1A9UR48"/>
<dbReference type="GO" id="GO:0015074">
    <property type="term" value="P:DNA integration"/>
    <property type="evidence" value="ECO:0007669"/>
    <property type="project" value="InterPro"/>
</dbReference>
<evidence type="ECO:0000313" key="3">
    <source>
        <dbReference type="Proteomes" id="UP000078200"/>
    </source>
</evidence>
<organism evidence="2 3">
    <name type="scientific">Glossina austeni</name>
    <name type="common">Savannah tsetse fly</name>
    <dbReference type="NCBI Taxonomy" id="7395"/>
    <lineage>
        <taxon>Eukaryota</taxon>
        <taxon>Metazoa</taxon>
        <taxon>Ecdysozoa</taxon>
        <taxon>Arthropoda</taxon>
        <taxon>Hexapoda</taxon>
        <taxon>Insecta</taxon>
        <taxon>Pterygota</taxon>
        <taxon>Neoptera</taxon>
        <taxon>Endopterygota</taxon>
        <taxon>Diptera</taxon>
        <taxon>Brachycera</taxon>
        <taxon>Muscomorpha</taxon>
        <taxon>Hippoboscoidea</taxon>
        <taxon>Glossinidae</taxon>
        <taxon>Glossina</taxon>
    </lineage>
</organism>
<dbReference type="Proteomes" id="UP000078200">
    <property type="component" value="Unassembled WGS sequence"/>
</dbReference>
<dbReference type="InterPro" id="IPR036397">
    <property type="entry name" value="RNaseH_sf"/>
</dbReference>
<dbReference type="AlphaFoldDB" id="A0A1A9UR48"/>
<name>A0A1A9UR48_GLOAU</name>
<accession>A0A1A9UR48</accession>
<dbReference type="EnsemblMetazoa" id="GAUT012711-RA">
    <property type="protein sequence ID" value="GAUT012711-PA"/>
    <property type="gene ID" value="GAUT012711"/>
</dbReference>
<feature type="domain" description="Integrase catalytic" evidence="1">
    <location>
        <begin position="83"/>
        <end position="179"/>
    </location>
</feature>
<proteinExistence type="predicted"/>
<evidence type="ECO:0000259" key="1">
    <source>
        <dbReference type="PROSITE" id="PS50994"/>
    </source>
</evidence>
<dbReference type="GO" id="GO:0003676">
    <property type="term" value="F:nucleic acid binding"/>
    <property type="evidence" value="ECO:0007669"/>
    <property type="project" value="InterPro"/>
</dbReference>
<reference evidence="2" key="1">
    <citation type="submission" date="2020-05" db="UniProtKB">
        <authorList>
            <consortium name="EnsemblMetazoa"/>
        </authorList>
    </citation>
    <scope>IDENTIFICATION</scope>
    <source>
        <strain evidence="2">TTRI</strain>
    </source>
</reference>
<keyword evidence="3" id="KW-1185">Reference proteome</keyword>
<evidence type="ECO:0000313" key="2">
    <source>
        <dbReference type="EnsemblMetazoa" id="GAUT012711-PA"/>
    </source>
</evidence>
<dbReference type="PANTHER" id="PTHR37984:SF15">
    <property type="entry name" value="INTEGRASE CATALYTIC DOMAIN-CONTAINING PROTEIN"/>
    <property type="match status" value="1"/>
</dbReference>
<dbReference type="PANTHER" id="PTHR37984">
    <property type="entry name" value="PROTEIN CBG26694"/>
    <property type="match status" value="1"/>
</dbReference>
<dbReference type="VEuPathDB" id="VectorBase:GAUT012711"/>
<dbReference type="InterPro" id="IPR001584">
    <property type="entry name" value="Integrase_cat-core"/>
</dbReference>
<protein>
    <recommendedName>
        <fullName evidence="1">Integrase catalytic domain-containing protein</fullName>
    </recommendedName>
</protein>
<sequence>MVKLEDLTAEQLKHQLRERNVAETGGKRNKKEMLERRLWEQLRANSSVFEVYPTGNIVEEDKCTAAEKREARTYVAGMVTRFGIPTELHSYQGRNFESLILQEVRQMFGIDKTKKIQLHPQSDEIVERFNRTHQGHLRKVIDDNQQHWDERVPIFLMAYRSPVHNATTVSPAMILFGSNLRLPAELKFWTPLMSKGSTPNILLD</sequence>
<dbReference type="PROSITE" id="PS50994">
    <property type="entry name" value="INTEGRASE"/>
    <property type="match status" value="1"/>
</dbReference>
<dbReference type="SUPFAM" id="SSF53098">
    <property type="entry name" value="Ribonuclease H-like"/>
    <property type="match status" value="1"/>
</dbReference>
<dbReference type="Gene3D" id="3.30.420.10">
    <property type="entry name" value="Ribonuclease H-like superfamily/Ribonuclease H"/>
    <property type="match status" value="1"/>
</dbReference>
<dbReference type="InterPro" id="IPR012337">
    <property type="entry name" value="RNaseH-like_sf"/>
</dbReference>